<keyword evidence="3 5" id="KW-0863">Zinc-finger</keyword>
<feature type="compositionally biased region" description="Acidic residues" evidence="6">
    <location>
        <begin position="18"/>
        <end position="44"/>
    </location>
</feature>
<evidence type="ECO:0000313" key="8">
    <source>
        <dbReference type="EMBL" id="KNC33969.1"/>
    </source>
</evidence>
<dbReference type="GO" id="GO:0008270">
    <property type="term" value="F:zinc ion binding"/>
    <property type="evidence" value="ECO:0007669"/>
    <property type="project" value="UniProtKB-KW"/>
</dbReference>
<evidence type="ECO:0000256" key="3">
    <source>
        <dbReference type="ARBA" id="ARBA00022771"/>
    </source>
</evidence>
<feature type="compositionally biased region" description="Basic and acidic residues" evidence="6">
    <location>
        <begin position="769"/>
        <end position="782"/>
    </location>
</feature>
<feature type="compositionally biased region" description="Basic and acidic residues" evidence="6">
    <location>
        <begin position="177"/>
        <end position="190"/>
    </location>
</feature>
<feature type="region of interest" description="Disordered" evidence="6">
    <location>
        <begin position="417"/>
        <end position="488"/>
    </location>
</feature>
<keyword evidence="9" id="KW-1185">Reference proteome</keyword>
<dbReference type="GO" id="GO:0045892">
    <property type="term" value="P:negative regulation of DNA-templated transcription"/>
    <property type="evidence" value="ECO:0007669"/>
    <property type="project" value="InterPro"/>
</dbReference>
<feature type="zinc finger region" description="C3H1-type" evidence="5">
    <location>
        <begin position="304"/>
        <end position="331"/>
    </location>
</feature>
<feature type="domain" description="C3H1-type" evidence="7">
    <location>
        <begin position="332"/>
        <end position="355"/>
    </location>
</feature>
<reference evidence="8 9" key="1">
    <citation type="journal article" date="2015" name="Nat. Commun.">
        <title>Lucilia cuprina genome unlocks parasitic fly biology to underpin future interventions.</title>
        <authorList>
            <person name="Anstead C.A."/>
            <person name="Korhonen P.K."/>
            <person name="Young N.D."/>
            <person name="Hall R.S."/>
            <person name="Jex A.R."/>
            <person name="Murali S.C."/>
            <person name="Hughes D.S."/>
            <person name="Lee S.F."/>
            <person name="Perry T."/>
            <person name="Stroehlein A.J."/>
            <person name="Ansell B.R."/>
            <person name="Breugelmans B."/>
            <person name="Hofmann A."/>
            <person name="Qu J."/>
            <person name="Dugan S."/>
            <person name="Lee S.L."/>
            <person name="Chao H."/>
            <person name="Dinh H."/>
            <person name="Han Y."/>
            <person name="Doddapaneni H.V."/>
            <person name="Worley K.C."/>
            <person name="Muzny D.M."/>
            <person name="Ioannidis P."/>
            <person name="Waterhouse R.M."/>
            <person name="Zdobnov E.M."/>
            <person name="James P.J."/>
            <person name="Bagnall N.H."/>
            <person name="Kotze A.C."/>
            <person name="Gibbs R.A."/>
            <person name="Richards S."/>
            <person name="Batterham P."/>
            <person name="Gasser R.B."/>
        </authorList>
    </citation>
    <scope>NUCLEOTIDE SEQUENCE [LARGE SCALE GENOMIC DNA]</scope>
    <source>
        <strain evidence="8 9">LS</strain>
        <tissue evidence="8">Full body</tissue>
    </source>
</reference>
<dbReference type="STRING" id="7375.A0A0L0CRB8"/>
<dbReference type="EMBL" id="JRES01000127">
    <property type="protein sequence ID" value="KNC33969.1"/>
    <property type="molecule type" value="Genomic_DNA"/>
</dbReference>
<dbReference type="InterPro" id="IPR045124">
    <property type="entry name" value="Su(sable)-like"/>
</dbReference>
<feature type="compositionally biased region" description="Low complexity" evidence="6">
    <location>
        <begin position="423"/>
        <end position="437"/>
    </location>
</feature>
<dbReference type="Gene3D" id="4.10.1000.10">
    <property type="entry name" value="Zinc finger, CCCH-type"/>
    <property type="match status" value="1"/>
</dbReference>
<feature type="region of interest" description="Disordered" evidence="6">
    <location>
        <begin position="974"/>
        <end position="1087"/>
    </location>
</feature>
<dbReference type="InterPro" id="IPR036855">
    <property type="entry name" value="Znf_CCCH_sf"/>
</dbReference>
<evidence type="ECO:0000313" key="9">
    <source>
        <dbReference type="Proteomes" id="UP000037069"/>
    </source>
</evidence>
<dbReference type="PANTHER" id="PTHR13119:SF12">
    <property type="entry name" value="PROTEIN SUPPRESSOR OF SABLE"/>
    <property type="match status" value="1"/>
</dbReference>
<organism evidence="8 9">
    <name type="scientific">Lucilia cuprina</name>
    <name type="common">Green bottle fly</name>
    <name type="synonym">Australian sheep blowfly</name>
    <dbReference type="NCBI Taxonomy" id="7375"/>
    <lineage>
        <taxon>Eukaryota</taxon>
        <taxon>Metazoa</taxon>
        <taxon>Ecdysozoa</taxon>
        <taxon>Arthropoda</taxon>
        <taxon>Hexapoda</taxon>
        <taxon>Insecta</taxon>
        <taxon>Pterygota</taxon>
        <taxon>Neoptera</taxon>
        <taxon>Endopterygota</taxon>
        <taxon>Diptera</taxon>
        <taxon>Brachycera</taxon>
        <taxon>Muscomorpha</taxon>
        <taxon>Oestroidea</taxon>
        <taxon>Calliphoridae</taxon>
        <taxon>Luciliinae</taxon>
        <taxon>Lucilia</taxon>
    </lineage>
</organism>
<feature type="region of interest" description="Disordered" evidence="6">
    <location>
        <begin position="1292"/>
        <end position="1365"/>
    </location>
</feature>
<feature type="region of interest" description="Disordered" evidence="6">
    <location>
        <begin position="1"/>
        <end position="118"/>
    </location>
</feature>
<protein>
    <submittedName>
        <fullName evidence="8">Protein suppressor of sable</fullName>
    </submittedName>
</protein>
<accession>A0A0L0CRB8</accession>
<gene>
    <name evidence="8" type="ORF">FF38_04288</name>
</gene>
<sequence length="1365" mass="151335">MSQIETDEPNKAPTEVIPIDDEDLEDGEIDDSDEETAAKDDEDVVIVSTTQANNDDKKTNKKNTNASNNTTTNNIETTTSSIVTVIDSSSDTAPTPPPPLSNNVNLIKSKKPTPIEDDHASSIENAIAMALKKKGIEPTIPKVLESKLQHGDEKDDVPAPGQGQSKSSRRRKRKKEKEKERKEKKKRYDSTDPLGPPPLEDEVDMDEYEMMNVRGGSPPPMAALPTTNTQTNMHMYKDQYDSEDDTGGSSYDSYDSEGDDSNSERRRRKRKKESRKRKEKRQREDDKRHDKRSRRDSMDHRNEPRKLELCKFYLMECCAKKDKCSYMHADFPCKYYYLGMECVQKDECKFSHGKPLSEELRNILLKHLETAPKEILGNFKRLSRENSLAMVTKRHEELCRTFNVQNVWAPCTASSLPIHSNRRNNNMNNKNNNNNNDQQHHNKQQQQQNTNNSGIPSLLDLVVNPPPNMDTANNKTTGGGEQNKRKSRWADNMNTPALNNINNQMSIQPPSKTAPAYLDLKNLHGILSAEHIDKLQQLGVVNLEQVNQLTFGQLNQIGLTIAEITEIQLNAINMAKLGVTTTGGSMAPGNASTVSSTSQQSPLKTTATTTTKPVDSFANLNKESSSSSNGDVDMRFLPTVSTTTVATSSSASTSAAGPDKDVLTSSNSNSSSGVVMVDYSQYLKDSNISFDRGDMYDDEKDEEQLVIDDDNTDNEEHHKSTESLVQDTQEKKLPSDSSYDNGFAAQLPAMTGLTQTFRNPFKTDTNLYDAERTNSRDDKQATDKLLGGPRDRSPEDERDQDVMGGFYSSSARRRYSRESRSRSRTPTRSQSNTPEASQSPQPLASLGAEECQIKDVVYERSTMYDFSSRFAEEDEQRALKTKMDKDMRFLPAGLGADATASDIDLRLPFQPMTNYTPATEIDGSITSHLPITYKVYEVDVPRPVYVELRQHFKSDHATDPRLRRILGLPELSQSKTSAALSRKVRKTSHSSSIASPSESEEASPKYYTPPANREVEEKPKSRADPRGDPRAAAAAETRTDPRSETRTETRTDPRSDPRRQDPRSAATANASNSNSIASGSSNAAGGQKQNVEIRNLLQKSEWYKNLNSKFKIMVNQQLALVSTELKKFHQDPSPNKIFDISFIVNNQTLQQILTNLGIYIDDNGEVAHIDNDNEELMDSGSDMMGAGNLKSNINLPNMSQPPPNVGPGGMQQNNPALDFLRAPPPMVVAQGPPPIALGPMFQRPPMQVQGFARPSLLGMAPAGQGNPLNPFANPLNINPNFLANPNLLGGPFGPNFGPNMGMGPNMQQQQQQRNFNNNQRNNQQPDPPPPPTTPPPPITLQKPPPPPTPSTSTPTPLEAASMASK</sequence>
<keyword evidence="1 5" id="KW-0479">Metal-binding</keyword>
<dbReference type="OrthoDB" id="411372at2759"/>
<feature type="region of interest" description="Disordered" evidence="6">
    <location>
        <begin position="239"/>
        <end position="301"/>
    </location>
</feature>
<keyword evidence="4 5" id="KW-0862">Zinc</keyword>
<evidence type="ECO:0000256" key="4">
    <source>
        <dbReference type="ARBA" id="ARBA00022833"/>
    </source>
</evidence>
<feature type="compositionally biased region" description="Low complexity" evidence="6">
    <location>
        <begin position="1063"/>
        <end position="1086"/>
    </location>
</feature>
<evidence type="ECO:0000259" key="7">
    <source>
        <dbReference type="PROSITE" id="PS50103"/>
    </source>
</evidence>
<feature type="compositionally biased region" description="Acidic residues" evidence="6">
    <location>
        <begin position="199"/>
        <end position="209"/>
    </location>
</feature>
<dbReference type="GO" id="GO:0005634">
    <property type="term" value="C:nucleus"/>
    <property type="evidence" value="ECO:0007669"/>
    <property type="project" value="TreeGrafter"/>
</dbReference>
<feature type="compositionally biased region" description="Basic residues" evidence="6">
    <location>
        <begin position="167"/>
        <end position="176"/>
    </location>
</feature>
<feature type="compositionally biased region" description="Pro residues" evidence="6">
    <location>
        <begin position="1325"/>
        <end position="1349"/>
    </location>
</feature>
<name>A0A0L0CRB8_LUCCU</name>
<feature type="region of interest" description="Disordered" evidence="6">
    <location>
        <begin position="588"/>
        <end position="671"/>
    </location>
</feature>
<proteinExistence type="predicted"/>
<feature type="compositionally biased region" description="Low complexity" evidence="6">
    <location>
        <begin position="639"/>
        <end position="656"/>
    </location>
</feature>
<dbReference type="SUPFAM" id="SSF90229">
    <property type="entry name" value="CCCH zinc finger"/>
    <property type="match status" value="2"/>
</dbReference>
<evidence type="ECO:0000256" key="5">
    <source>
        <dbReference type="PROSITE-ProRule" id="PRU00723"/>
    </source>
</evidence>
<dbReference type="Proteomes" id="UP000037069">
    <property type="component" value="Unassembled WGS sequence"/>
</dbReference>
<feature type="compositionally biased region" description="Basic residues" evidence="6">
    <location>
        <begin position="265"/>
        <end position="280"/>
    </location>
</feature>
<feature type="compositionally biased region" description="Polar residues" evidence="6">
    <location>
        <begin position="588"/>
        <end position="604"/>
    </location>
</feature>
<dbReference type="InterPro" id="IPR000571">
    <property type="entry name" value="Znf_CCCH"/>
</dbReference>
<feature type="compositionally biased region" description="Low complexity" evidence="6">
    <location>
        <begin position="62"/>
        <end position="93"/>
    </location>
</feature>
<feature type="compositionally biased region" description="Basic and acidic residues" evidence="6">
    <location>
        <begin position="281"/>
        <end position="301"/>
    </location>
</feature>
<feature type="zinc finger region" description="C3H1-type" evidence="5">
    <location>
        <begin position="332"/>
        <end position="355"/>
    </location>
</feature>
<evidence type="ECO:0000256" key="6">
    <source>
        <dbReference type="SAM" id="MobiDB-lite"/>
    </source>
</evidence>
<dbReference type="OMA" id="HTPLRWQ"/>
<dbReference type="PANTHER" id="PTHR13119">
    <property type="entry name" value="ZINC FINGER CCCH DOMAIN-CONTAINING PROTEI"/>
    <property type="match status" value="1"/>
</dbReference>
<feature type="compositionally biased region" description="Basic and acidic residues" evidence="6">
    <location>
        <begin position="144"/>
        <end position="157"/>
    </location>
</feature>
<feature type="compositionally biased region" description="Polar residues" evidence="6">
    <location>
        <begin position="618"/>
        <end position="630"/>
    </location>
</feature>
<dbReference type="GO" id="GO:0003723">
    <property type="term" value="F:RNA binding"/>
    <property type="evidence" value="ECO:0007669"/>
    <property type="project" value="InterPro"/>
</dbReference>
<feature type="compositionally biased region" description="Low complexity" evidence="6">
    <location>
        <begin position="1292"/>
        <end position="1324"/>
    </location>
</feature>
<feature type="compositionally biased region" description="Basic and acidic residues" evidence="6">
    <location>
        <begin position="1013"/>
        <end position="1029"/>
    </location>
</feature>
<feature type="region of interest" description="Disordered" evidence="6">
    <location>
        <begin position="133"/>
        <end position="227"/>
    </location>
</feature>
<evidence type="ECO:0000256" key="2">
    <source>
        <dbReference type="ARBA" id="ARBA00022737"/>
    </source>
</evidence>
<keyword evidence="2" id="KW-0677">Repeat</keyword>
<feature type="compositionally biased region" description="Polar residues" evidence="6">
    <location>
        <begin position="832"/>
        <end position="842"/>
    </location>
</feature>
<feature type="region of interest" description="Disordered" evidence="6">
    <location>
        <begin position="766"/>
        <end position="848"/>
    </location>
</feature>
<feature type="domain" description="C3H1-type" evidence="7">
    <location>
        <begin position="304"/>
        <end position="331"/>
    </location>
</feature>
<comment type="caution">
    <text evidence="8">The sequence shown here is derived from an EMBL/GenBank/DDBJ whole genome shotgun (WGS) entry which is preliminary data.</text>
</comment>
<feature type="region of interest" description="Disordered" evidence="6">
    <location>
        <begin position="707"/>
        <end position="740"/>
    </location>
</feature>
<dbReference type="PROSITE" id="PS50103">
    <property type="entry name" value="ZF_C3H1"/>
    <property type="match status" value="2"/>
</dbReference>
<evidence type="ECO:0000256" key="1">
    <source>
        <dbReference type="ARBA" id="ARBA00022723"/>
    </source>
</evidence>
<feature type="compositionally biased region" description="Basic and acidic residues" evidence="6">
    <location>
        <begin position="1037"/>
        <end position="1062"/>
    </location>
</feature>